<feature type="region of interest" description="Disordered" evidence="1">
    <location>
        <begin position="128"/>
        <end position="155"/>
    </location>
</feature>
<dbReference type="AlphaFoldDB" id="A0AAV4Y9R4"/>
<accession>A0AAV4Y9R4</accession>
<feature type="compositionally biased region" description="Polar residues" evidence="1">
    <location>
        <begin position="129"/>
        <end position="147"/>
    </location>
</feature>
<sequence length="283" mass="31935">MSFLVDRIHQDSFFLNSSFRYSDDSFSHPLLPECTLFGKEVSFFRDEISQKKAKYNSIELRLHFQCHSENGSSDNLCLSFRKWSWCVPPGGLFGVVSGLKGPSRASLGSFVHCGPFYRRLTKKCVLPSRPQSSGSFSKPGSGTPNDSFSHRCPSAPRRIDRASTCALSFRKWSWPPGGPFWGVVGGPERAEPRLIRIFSAHCGPNEEICPSWSTAVIRRVSFSMPDSGVSKDSSSHRCPSALHLEKKFLSVMRSNQKKAKYNSIELRPHVPCHVYYSNRKKKY</sequence>
<dbReference type="Proteomes" id="UP001054945">
    <property type="component" value="Unassembled WGS sequence"/>
</dbReference>
<evidence type="ECO:0000313" key="3">
    <source>
        <dbReference type="Proteomes" id="UP001054945"/>
    </source>
</evidence>
<evidence type="ECO:0000313" key="2">
    <source>
        <dbReference type="EMBL" id="GIZ02691.1"/>
    </source>
</evidence>
<proteinExistence type="predicted"/>
<dbReference type="EMBL" id="BPLR01001492">
    <property type="protein sequence ID" value="GIZ02691.1"/>
    <property type="molecule type" value="Genomic_DNA"/>
</dbReference>
<protein>
    <submittedName>
        <fullName evidence="2">Uncharacterized protein</fullName>
    </submittedName>
</protein>
<keyword evidence="3" id="KW-1185">Reference proteome</keyword>
<comment type="caution">
    <text evidence="2">The sequence shown here is derived from an EMBL/GenBank/DDBJ whole genome shotgun (WGS) entry which is preliminary data.</text>
</comment>
<name>A0AAV4Y9R4_CAEEX</name>
<gene>
    <name evidence="2" type="ORF">CEXT_313381</name>
</gene>
<evidence type="ECO:0000256" key="1">
    <source>
        <dbReference type="SAM" id="MobiDB-lite"/>
    </source>
</evidence>
<organism evidence="2 3">
    <name type="scientific">Caerostris extrusa</name>
    <name type="common">Bark spider</name>
    <name type="synonym">Caerostris bankana</name>
    <dbReference type="NCBI Taxonomy" id="172846"/>
    <lineage>
        <taxon>Eukaryota</taxon>
        <taxon>Metazoa</taxon>
        <taxon>Ecdysozoa</taxon>
        <taxon>Arthropoda</taxon>
        <taxon>Chelicerata</taxon>
        <taxon>Arachnida</taxon>
        <taxon>Araneae</taxon>
        <taxon>Araneomorphae</taxon>
        <taxon>Entelegynae</taxon>
        <taxon>Araneoidea</taxon>
        <taxon>Araneidae</taxon>
        <taxon>Caerostris</taxon>
    </lineage>
</organism>
<reference evidence="2 3" key="1">
    <citation type="submission" date="2021-06" db="EMBL/GenBank/DDBJ databases">
        <title>Caerostris extrusa draft genome.</title>
        <authorList>
            <person name="Kono N."/>
            <person name="Arakawa K."/>
        </authorList>
    </citation>
    <scope>NUCLEOTIDE SEQUENCE [LARGE SCALE GENOMIC DNA]</scope>
</reference>